<dbReference type="AlphaFoldDB" id="A3ZU86"/>
<evidence type="ECO:0000313" key="2">
    <source>
        <dbReference type="EMBL" id="EAQ79788.1"/>
    </source>
</evidence>
<keyword evidence="1" id="KW-0732">Signal</keyword>
<dbReference type="STRING" id="314230.DSM3645_21649"/>
<protein>
    <recommendedName>
        <fullName evidence="4">Carboxypeptidase regulatory-like domain-containing protein</fullName>
    </recommendedName>
</protein>
<reference evidence="2 3" key="1">
    <citation type="submission" date="2006-02" db="EMBL/GenBank/DDBJ databases">
        <authorList>
            <person name="Amann R."/>
            <person name="Ferriera S."/>
            <person name="Johnson J."/>
            <person name="Kravitz S."/>
            <person name="Halpern A."/>
            <person name="Remington K."/>
            <person name="Beeson K."/>
            <person name="Tran B."/>
            <person name="Rogers Y.-H."/>
            <person name="Friedman R."/>
            <person name="Venter J.C."/>
        </authorList>
    </citation>
    <scope>NUCLEOTIDE SEQUENCE [LARGE SCALE GENOMIC DNA]</scope>
    <source>
        <strain evidence="2 3">DSM 3645</strain>
    </source>
</reference>
<dbReference type="Proteomes" id="UP000004358">
    <property type="component" value="Unassembled WGS sequence"/>
</dbReference>
<feature type="chain" id="PRO_5002665327" description="Carboxypeptidase regulatory-like domain-containing protein" evidence="1">
    <location>
        <begin position="25"/>
        <end position="153"/>
    </location>
</feature>
<dbReference type="RefSeq" id="WP_002652228.1">
    <property type="nucleotide sequence ID" value="NZ_CH672376.1"/>
</dbReference>
<evidence type="ECO:0000313" key="3">
    <source>
        <dbReference type="Proteomes" id="UP000004358"/>
    </source>
</evidence>
<dbReference type="OrthoDB" id="278095at2"/>
<dbReference type="EMBL" id="AANZ01000012">
    <property type="protein sequence ID" value="EAQ79788.1"/>
    <property type="molecule type" value="Genomic_DNA"/>
</dbReference>
<comment type="caution">
    <text evidence="2">The sequence shown here is derived from an EMBL/GenBank/DDBJ whole genome shotgun (WGS) entry which is preliminary data.</text>
</comment>
<organism evidence="2 3">
    <name type="scientific">Blastopirellula marina DSM 3645</name>
    <dbReference type="NCBI Taxonomy" id="314230"/>
    <lineage>
        <taxon>Bacteria</taxon>
        <taxon>Pseudomonadati</taxon>
        <taxon>Planctomycetota</taxon>
        <taxon>Planctomycetia</taxon>
        <taxon>Pirellulales</taxon>
        <taxon>Pirellulaceae</taxon>
        <taxon>Blastopirellula</taxon>
    </lineage>
</organism>
<accession>A3ZU86</accession>
<evidence type="ECO:0008006" key="4">
    <source>
        <dbReference type="Google" id="ProtNLM"/>
    </source>
</evidence>
<sequence>MPIALRLCLWIIAASLLPGCGETAYDDGLIKHQVTGFVTVNGRPLDRVIVRLQSTDRSQSGNAAQPVGVTDAEGKFALSTSGDKDGAVAGEYVMMFLRTAENSESGDDLFHNRFAKPSQSKHKVTIPDHDLEVPPIHLEVPAAWLTAAPSEED</sequence>
<dbReference type="HOGENOM" id="CLU_1709700_0_0_0"/>
<name>A3ZU86_9BACT</name>
<feature type="signal peptide" evidence="1">
    <location>
        <begin position="1"/>
        <end position="24"/>
    </location>
</feature>
<gene>
    <name evidence="2" type="ORF">DSM3645_21649</name>
</gene>
<proteinExistence type="predicted"/>
<evidence type="ECO:0000256" key="1">
    <source>
        <dbReference type="SAM" id="SignalP"/>
    </source>
</evidence>